<sequence length="74" mass="8644">MEHTIIPSTKGKSRKGVEGELNFLRIAIQLLKPKRELHNYKYSGVDHSYVSKYVLQPFWANLLHSSLFGCRLIW</sequence>
<reference evidence="1" key="1">
    <citation type="journal article" date="2019" name="Sci. Rep.">
        <title>Draft genome of Tanacetum cinerariifolium, the natural source of mosquito coil.</title>
        <authorList>
            <person name="Yamashiro T."/>
            <person name="Shiraishi A."/>
            <person name="Satake H."/>
            <person name="Nakayama K."/>
        </authorList>
    </citation>
    <scope>NUCLEOTIDE SEQUENCE</scope>
</reference>
<organism evidence="1">
    <name type="scientific">Tanacetum cinerariifolium</name>
    <name type="common">Dalmatian daisy</name>
    <name type="synonym">Chrysanthemum cinerariifolium</name>
    <dbReference type="NCBI Taxonomy" id="118510"/>
    <lineage>
        <taxon>Eukaryota</taxon>
        <taxon>Viridiplantae</taxon>
        <taxon>Streptophyta</taxon>
        <taxon>Embryophyta</taxon>
        <taxon>Tracheophyta</taxon>
        <taxon>Spermatophyta</taxon>
        <taxon>Magnoliopsida</taxon>
        <taxon>eudicotyledons</taxon>
        <taxon>Gunneridae</taxon>
        <taxon>Pentapetalae</taxon>
        <taxon>asterids</taxon>
        <taxon>campanulids</taxon>
        <taxon>Asterales</taxon>
        <taxon>Asteraceae</taxon>
        <taxon>Asteroideae</taxon>
        <taxon>Anthemideae</taxon>
        <taxon>Anthemidinae</taxon>
        <taxon>Tanacetum</taxon>
    </lineage>
</organism>
<accession>A0A6L2J5E4</accession>
<proteinExistence type="predicted"/>
<name>A0A6L2J5E4_TANCI</name>
<dbReference type="GO" id="GO:0016740">
    <property type="term" value="F:transferase activity"/>
    <property type="evidence" value="ECO:0007669"/>
    <property type="project" value="UniProtKB-KW"/>
</dbReference>
<dbReference type="AlphaFoldDB" id="A0A6L2J5E4"/>
<comment type="caution">
    <text evidence="1">The sequence shown here is derived from an EMBL/GenBank/DDBJ whole genome shotgun (WGS) entry which is preliminary data.</text>
</comment>
<protein>
    <submittedName>
        <fullName evidence="1">Choline/ethanolaminephosphotransferase 1-like</fullName>
    </submittedName>
</protein>
<evidence type="ECO:0000313" key="1">
    <source>
        <dbReference type="EMBL" id="GEU31175.1"/>
    </source>
</evidence>
<dbReference type="EMBL" id="BKCJ010000225">
    <property type="protein sequence ID" value="GEU31175.1"/>
    <property type="molecule type" value="Genomic_DNA"/>
</dbReference>
<keyword evidence="1" id="KW-0808">Transferase</keyword>
<gene>
    <name evidence="1" type="ORF">Tci_003153</name>
</gene>